<feature type="transmembrane region" description="Helical" evidence="1">
    <location>
        <begin position="378"/>
        <end position="405"/>
    </location>
</feature>
<dbReference type="RefSeq" id="XP_011129368.1">
    <property type="nucleotide sequence ID" value="XM_011131066.1"/>
</dbReference>
<keyword evidence="3" id="KW-1185">Reference proteome</keyword>
<sequence>MNDYTLEHNGYSDVPYAGESMMYPNPAMEETVYGVSEAGVQQPLYRQAPAAYGGPAPLYRMSEYEVAPRVYRQVPARYGGGPLAGGGPVGPAVYEKYSSGTESVDMSERVKSRCDQLSVILMIGCVVGLFYMLVSSSFEGRIAALSHPLNYHGYACGWDGPVSHLPYVYYPLDPKDGSRLQLLTERPMCVERCPGEEDVAKKAYISISDARAVNVGKSLALVSLLHSVRSPLYATEANSGGYCVPKAGVLRSQLQARVTRATWLRSVASTIVHTAPVCAAAAVVGCVLSYILGVGLVSNPRLFGSNSYLLAAGLLGTHGLRVLLTYPRTQMLPALLCLGATAGLLSTHQVARLRIGRAERLLEGLADMLETRRKEAEMYVTAAQLLLLGVAYSVITAFCFSQTALDTSQAPMIDFTLDPNGGLRIQPLETVARFADRRAFFKLLLLAACGLSIMDCAVTAFRAVCMAVVKHSQLPPATDRSSESGCGRPSCRGAGCEDCAAVQAGAAGLAPAPELGGTELWLGAVQEVCDRVGSVWAVAAVQRATGVCGWVADILAPASPFAEAMDRWNYEGNLVEFAFDSDTSFTRAVQKADAVAATAAAQQSPILALLGTARWATRGAALLVFAAVFVPTHTLMLLLCDLDGGALAPAAQTPLTASAAVAALTAYVARLRLRGLDATADAALYLAELRQCPLAQDEVLHAVRQAADFD</sequence>
<keyword evidence="1 2" id="KW-0812">Transmembrane</keyword>
<organism evidence="2 3">
    <name type="scientific">Gregarina niphandrodes</name>
    <name type="common">Septate eugregarine</name>
    <dbReference type="NCBI Taxonomy" id="110365"/>
    <lineage>
        <taxon>Eukaryota</taxon>
        <taxon>Sar</taxon>
        <taxon>Alveolata</taxon>
        <taxon>Apicomplexa</taxon>
        <taxon>Conoidasida</taxon>
        <taxon>Gregarinasina</taxon>
        <taxon>Eugregarinorida</taxon>
        <taxon>Gregarinidae</taxon>
        <taxon>Gregarina</taxon>
    </lineage>
</organism>
<keyword evidence="1" id="KW-0472">Membrane</keyword>
<gene>
    <name evidence="2" type="ORF">GNI_038850</name>
</gene>
<feature type="transmembrane region" description="Helical" evidence="1">
    <location>
        <begin position="443"/>
        <end position="464"/>
    </location>
</feature>
<comment type="caution">
    <text evidence="2">The sequence shown here is derived from an EMBL/GenBank/DDBJ whole genome shotgun (WGS) entry which is preliminary data.</text>
</comment>
<feature type="transmembrane region" description="Helical" evidence="1">
    <location>
        <begin position="651"/>
        <end position="669"/>
    </location>
</feature>
<dbReference type="AlphaFoldDB" id="A0A023BAF5"/>
<protein>
    <submittedName>
        <fullName evidence="2">Transmembrane protein</fullName>
    </submittedName>
</protein>
<feature type="transmembrane region" description="Helical" evidence="1">
    <location>
        <begin position="620"/>
        <end position="639"/>
    </location>
</feature>
<feature type="transmembrane region" description="Helical" evidence="1">
    <location>
        <begin position="117"/>
        <end position="134"/>
    </location>
</feature>
<dbReference type="GeneID" id="22911490"/>
<dbReference type="EMBL" id="AFNH02000299">
    <property type="protein sequence ID" value="EZG78263.1"/>
    <property type="molecule type" value="Genomic_DNA"/>
</dbReference>
<reference evidence="2" key="1">
    <citation type="submission" date="2013-12" db="EMBL/GenBank/DDBJ databases">
        <authorList>
            <person name="Omoto C.K."/>
            <person name="Sibley D."/>
            <person name="Venepally P."/>
            <person name="Hadjithomas M."/>
            <person name="Karamycheva S."/>
            <person name="Brunk B."/>
            <person name="Roos D."/>
            <person name="Caler E."/>
            <person name="Lorenzi H."/>
        </authorList>
    </citation>
    <scope>NUCLEOTIDE SEQUENCE</scope>
</reference>
<accession>A0A023BAF5</accession>
<evidence type="ECO:0000313" key="3">
    <source>
        <dbReference type="Proteomes" id="UP000019763"/>
    </source>
</evidence>
<feature type="transmembrane region" description="Helical" evidence="1">
    <location>
        <begin position="308"/>
        <end position="326"/>
    </location>
</feature>
<dbReference type="Proteomes" id="UP000019763">
    <property type="component" value="Unassembled WGS sequence"/>
</dbReference>
<dbReference type="VEuPathDB" id="CryptoDB:GNI_038850"/>
<evidence type="ECO:0000256" key="1">
    <source>
        <dbReference type="SAM" id="Phobius"/>
    </source>
</evidence>
<name>A0A023BAF5_GRENI</name>
<proteinExistence type="predicted"/>
<evidence type="ECO:0000313" key="2">
    <source>
        <dbReference type="EMBL" id="EZG78263.1"/>
    </source>
</evidence>
<feature type="transmembrane region" description="Helical" evidence="1">
    <location>
        <begin position="271"/>
        <end position="296"/>
    </location>
</feature>
<dbReference type="OrthoDB" id="420519at2759"/>
<keyword evidence="1" id="KW-1133">Transmembrane helix</keyword>